<dbReference type="SMART" id="SM00450">
    <property type="entry name" value="RHOD"/>
    <property type="match status" value="1"/>
</dbReference>
<dbReference type="AlphaFoldDB" id="A0A0U3GD48"/>
<proteinExistence type="predicted"/>
<feature type="chain" id="PRO_5006838834" description="Rhodanese domain-containing protein" evidence="1">
    <location>
        <begin position="20"/>
        <end position="132"/>
    </location>
</feature>
<dbReference type="SUPFAM" id="SSF52821">
    <property type="entry name" value="Rhodanese/Cell cycle control phosphatase"/>
    <property type="match status" value="1"/>
</dbReference>
<keyword evidence="1" id="KW-0732">Signal</keyword>
<evidence type="ECO:0000313" key="4">
    <source>
        <dbReference type="Proteomes" id="UP000069015"/>
    </source>
</evidence>
<dbReference type="KEGG" id="prr:AT705_07020"/>
<dbReference type="InterPro" id="IPR050229">
    <property type="entry name" value="GlpE_sulfurtransferase"/>
</dbReference>
<name>A0A0U3GD48_9GAMM</name>
<dbReference type="Gene3D" id="3.40.250.10">
    <property type="entry name" value="Rhodanese-like domain"/>
    <property type="match status" value="1"/>
</dbReference>
<protein>
    <recommendedName>
        <fullName evidence="2">Rhodanese domain-containing protein</fullName>
    </recommendedName>
</protein>
<evidence type="ECO:0000313" key="3">
    <source>
        <dbReference type="EMBL" id="ALU42730.1"/>
    </source>
</evidence>
<sequence>MIRISIFVLLSVFCVVAQAATDIISQQALLCNQMSARPHVIVDVRSATEFEAGHLKGAINIPFDLISQHQSLLDTLKPETLVVYCRSGRRAAIFEQALAEQAFRLLHLRGDFRDWQAAQLPVITSNPVKTEQ</sequence>
<dbReference type="EMBL" id="CP013611">
    <property type="protein sequence ID" value="ALU42730.1"/>
    <property type="molecule type" value="Genomic_DNA"/>
</dbReference>
<organism evidence="3 4">
    <name type="scientific">Pseudoalteromonas rubra</name>
    <dbReference type="NCBI Taxonomy" id="43658"/>
    <lineage>
        <taxon>Bacteria</taxon>
        <taxon>Pseudomonadati</taxon>
        <taxon>Pseudomonadota</taxon>
        <taxon>Gammaproteobacteria</taxon>
        <taxon>Alteromonadales</taxon>
        <taxon>Pseudoalteromonadaceae</taxon>
        <taxon>Pseudoalteromonas</taxon>
    </lineage>
</organism>
<accession>A0A0U3GD48</accession>
<evidence type="ECO:0000256" key="1">
    <source>
        <dbReference type="SAM" id="SignalP"/>
    </source>
</evidence>
<dbReference type="RefSeq" id="WP_058796049.1">
    <property type="nucleotide sequence ID" value="NZ_CP013611.1"/>
</dbReference>
<evidence type="ECO:0000259" key="2">
    <source>
        <dbReference type="PROSITE" id="PS50206"/>
    </source>
</evidence>
<dbReference type="InterPro" id="IPR036873">
    <property type="entry name" value="Rhodanese-like_dom_sf"/>
</dbReference>
<dbReference type="PROSITE" id="PS50206">
    <property type="entry name" value="RHODANESE_3"/>
    <property type="match status" value="1"/>
</dbReference>
<reference evidence="3 4" key="1">
    <citation type="submission" date="2015-12" db="EMBL/GenBank/DDBJ databases">
        <title>Complete genome sequence of Pseudoalteromonas rubra SCSIO 6842, harboring a conjugative plasmid.</title>
        <authorList>
            <person name="Li B."/>
            <person name="Wang X."/>
        </authorList>
    </citation>
    <scope>NUCLEOTIDE SEQUENCE [LARGE SCALE GENOMIC DNA]</scope>
    <source>
        <strain evidence="3 4">SCSIO 6842</strain>
    </source>
</reference>
<feature type="signal peptide" evidence="1">
    <location>
        <begin position="1"/>
        <end position="19"/>
    </location>
</feature>
<feature type="domain" description="Rhodanese" evidence="2">
    <location>
        <begin position="35"/>
        <end position="124"/>
    </location>
</feature>
<dbReference type="CDD" id="cd00158">
    <property type="entry name" value="RHOD"/>
    <property type="match status" value="1"/>
</dbReference>
<gene>
    <name evidence="3" type="ORF">AT705_07020</name>
</gene>
<dbReference type="PANTHER" id="PTHR43031:SF7">
    <property type="entry name" value="NITRIC OXIDE REDUCTASE FLRD-NAD(+) REDUCTASE"/>
    <property type="match status" value="1"/>
</dbReference>
<dbReference type="Proteomes" id="UP000069015">
    <property type="component" value="Chromosome 1"/>
</dbReference>
<dbReference type="InterPro" id="IPR001763">
    <property type="entry name" value="Rhodanese-like_dom"/>
</dbReference>
<dbReference type="Pfam" id="PF00581">
    <property type="entry name" value="Rhodanese"/>
    <property type="match status" value="1"/>
</dbReference>
<dbReference type="PANTHER" id="PTHR43031">
    <property type="entry name" value="FAD-DEPENDENT OXIDOREDUCTASE"/>
    <property type="match status" value="1"/>
</dbReference>